<dbReference type="InterPro" id="IPR024607">
    <property type="entry name" value="Sulfatase_CS"/>
</dbReference>
<evidence type="ECO:0000256" key="1">
    <source>
        <dbReference type="ARBA" id="ARBA00008779"/>
    </source>
</evidence>
<protein>
    <recommendedName>
        <fullName evidence="5">Sulfatase N-terminal domain-containing protein</fullName>
    </recommendedName>
</protein>
<dbReference type="PANTHER" id="PTHR42693">
    <property type="entry name" value="ARYLSULFATASE FAMILY MEMBER"/>
    <property type="match status" value="1"/>
</dbReference>
<dbReference type="PANTHER" id="PTHR42693:SF53">
    <property type="entry name" value="ENDO-4-O-SULFATASE"/>
    <property type="match status" value="1"/>
</dbReference>
<keyword evidence="4" id="KW-0106">Calcium</keyword>
<dbReference type="EMBL" id="CP014224">
    <property type="protein sequence ID" value="ANW96878.1"/>
    <property type="molecule type" value="Genomic_DNA"/>
</dbReference>
<keyword evidence="7" id="KW-1185">Reference proteome</keyword>
<sequence length="440" mass="49859">MADDLGINALNCYGNNLVSSPNIDKLFNEGMHFTNGYSNDPTCAPSRASIITGQYVPRHGIYRVADRYKSDPKTLKAMKYLPPKNHIIPGFGVGVSPDKVFLPEALKANGYRTAGFGKWHVAKGKSPSSIPAKFDEGFEIAGHYKFRSDPVQKVADTVYSSDYITQKGIDFIHRMTEQHQPFFLYMPYYLVHKPLEPKQSYVDLLKAKLKQEKLSTEEIKVLAMIMSLDENVGQLMQVLKEKGIEENTIIVFTSDNGHYKTKNSNMFSKPYRGNKGETLEGGIRVPYIFKWKDHIKAKSVSKAPIIHVDIYPTLLGLTNSKQPNETLDGEDLSPLLLGKKDHTNRKVLAWEYTNYARWNAKEKSFVSSWVNVIQKDGFKLTENVETDAVILYNLNTDPYETKECASEYPKVVADLKNELAIWKTTTGYTTPKKNQDFISK</sequence>
<evidence type="ECO:0000256" key="3">
    <source>
        <dbReference type="ARBA" id="ARBA00022801"/>
    </source>
</evidence>
<dbReference type="KEGG" id="wfu:AXE80_11550"/>
<dbReference type="SUPFAM" id="SSF53649">
    <property type="entry name" value="Alkaline phosphatase-like"/>
    <property type="match status" value="1"/>
</dbReference>
<dbReference type="AlphaFoldDB" id="A0A1B1Y817"/>
<gene>
    <name evidence="6" type="ORF">AXE80_11550</name>
</gene>
<dbReference type="Gene3D" id="3.30.1120.10">
    <property type="match status" value="1"/>
</dbReference>
<keyword evidence="2" id="KW-0479">Metal-binding</keyword>
<reference evidence="6 7" key="1">
    <citation type="submission" date="2016-02" db="EMBL/GenBank/DDBJ databases">
        <authorList>
            <person name="Wen L."/>
            <person name="He K."/>
            <person name="Yang H."/>
        </authorList>
    </citation>
    <scope>NUCLEOTIDE SEQUENCE [LARGE SCALE GENOMIC DNA]</scope>
    <source>
        <strain evidence="6 7">CZ1127</strain>
    </source>
</reference>
<dbReference type="Proteomes" id="UP000092967">
    <property type="component" value="Chromosome"/>
</dbReference>
<proteinExistence type="inferred from homology"/>
<evidence type="ECO:0000259" key="5">
    <source>
        <dbReference type="Pfam" id="PF00884"/>
    </source>
</evidence>
<dbReference type="InterPro" id="IPR017850">
    <property type="entry name" value="Alkaline_phosphatase_core_sf"/>
</dbReference>
<dbReference type="InterPro" id="IPR050738">
    <property type="entry name" value="Sulfatase"/>
</dbReference>
<dbReference type="InterPro" id="IPR000917">
    <property type="entry name" value="Sulfatase_N"/>
</dbReference>
<evidence type="ECO:0000313" key="6">
    <source>
        <dbReference type="EMBL" id="ANW96878.1"/>
    </source>
</evidence>
<evidence type="ECO:0000256" key="2">
    <source>
        <dbReference type="ARBA" id="ARBA00022723"/>
    </source>
</evidence>
<dbReference type="STRING" id="1790137.AXE80_11550"/>
<evidence type="ECO:0000256" key="4">
    <source>
        <dbReference type="ARBA" id="ARBA00022837"/>
    </source>
</evidence>
<dbReference type="Gene3D" id="3.40.720.10">
    <property type="entry name" value="Alkaline Phosphatase, subunit A"/>
    <property type="match status" value="1"/>
</dbReference>
<dbReference type="GO" id="GO:0046872">
    <property type="term" value="F:metal ion binding"/>
    <property type="evidence" value="ECO:0007669"/>
    <property type="project" value="UniProtKB-KW"/>
</dbReference>
<dbReference type="Pfam" id="PF00884">
    <property type="entry name" value="Sulfatase"/>
    <property type="match status" value="1"/>
</dbReference>
<comment type="similarity">
    <text evidence="1">Belongs to the sulfatase family.</text>
</comment>
<accession>A0A1B1Y817</accession>
<keyword evidence="3" id="KW-0378">Hydrolase</keyword>
<name>A0A1B1Y817_9FLAO</name>
<evidence type="ECO:0000313" key="7">
    <source>
        <dbReference type="Proteomes" id="UP000092967"/>
    </source>
</evidence>
<dbReference type="PROSITE" id="PS00523">
    <property type="entry name" value="SULFATASE_1"/>
    <property type="match status" value="1"/>
</dbReference>
<dbReference type="GO" id="GO:0004065">
    <property type="term" value="F:arylsulfatase activity"/>
    <property type="evidence" value="ECO:0007669"/>
    <property type="project" value="TreeGrafter"/>
</dbReference>
<feature type="domain" description="Sulfatase N-terminal" evidence="5">
    <location>
        <begin position="1"/>
        <end position="319"/>
    </location>
</feature>
<organism evidence="6 7">
    <name type="scientific">Wenyingzhuangia fucanilytica</name>
    <dbReference type="NCBI Taxonomy" id="1790137"/>
    <lineage>
        <taxon>Bacteria</taxon>
        <taxon>Pseudomonadati</taxon>
        <taxon>Bacteroidota</taxon>
        <taxon>Flavobacteriia</taxon>
        <taxon>Flavobacteriales</taxon>
        <taxon>Flavobacteriaceae</taxon>
        <taxon>Wenyingzhuangia</taxon>
    </lineage>
</organism>